<dbReference type="InterPro" id="IPR032435">
    <property type="entry name" value="STML2-like_C"/>
</dbReference>
<protein>
    <submittedName>
        <fullName evidence="4">SPFH domain/Band 7 family protein</fullName>
    </submittedName>
</protein>
<dbReference type="Proteomes" id="UP000005839">
    <property type="component" value="Unassembled WGS sequence"/>
</dbReference>
<evidence type="ECO:0000313" key="4">
    <source>
        <dbReference type="EMBL" id="EDQ02578.1"/>
    </source>
</evidence>
<dbReference type="AlphaFoldDB" id="A9CWW2"/>
<comment type="caution">
    <text evidence="4">The sequence shown here is derived from an EMBL/GenBank/DDBJ whole genome shotgun (WGS) entry which is preliminary data.</text>
</comment>
<reference evidence="4 5" key="1">
    <citation type="submission" date="2007-10" db="EMBL/GenBank/DDBJ databases">
        <authorList>
            <person name="Yayanos A."/>
            <person name="Ferriera S."/>
            <person name="Johnson J."/>
            <person name="Kravitz S."/>
            <person name="Halpern A."/>
            <person name="Remington K."/>
            <person name="Beeson K."/>
            <person name="Tran B."/>
            <person name="Rogers Y.-H."/>
            <person name="Friedman R."/>
            <person name="Venter J.C."/>
        </authorList>
    </citation>
    <scope>NUCLEOTIDE SEQUENCE [LARGE SCALE GENOMIC DNA]</scope>
    <source>
        <strain evidence="4 5">KT99</strain>
    </source>
</reference>
<dbReference type="GO" id="GO:0098552">
    <property type="term" value="C:side of membrane"/>
    <property type="evidence" value="ECO:0007669"/>
    <property type="project" value="UniProtKB-ARBA"/>
</dbReference>
<sequence>MKSMFVFTLFVLFIFFLLYKLMLIVPMREVNVIERLGKFRAVLQPGFHFLIPFFDRVAYKHEIREQVLDVPPQNCISKDNTQLEVDGLVYLKVMDGKLASYGIENYRLAAVNLAQTTMRSEIGKLNLSQTFSERDSLNESIVREIDKASATWGIKVLRYEIKNITPSRHVIHTLEKQMEAERRKRAEITLANAEKAAMINLSEGERQEAINVSEGQKQKRINEAKGTAREISIVAKAKAEGMEMLSTALAVNGGNDAMNMQLKEQFIGQLGKILQEADISVVPAEMAKLEGFFEGMEQVTHAISSSSAKTNTVKGACS</sequence>
<accession>A9CWW2</accession>
<name>A9CWW2_9GAMM</name>
<dbReference type="Pfam" id="PF01145">
    <property type="entry name" value="Band_7"/>
    <property type="match status" value="1"/>
</dbReference>
<evidence type="ECO:0000313" key="5">
    <source>
        <dbReference type="Proteomes" id="UP000005839"/>
    </source>
</evidence>
<gene>
    <name evidence="4" type="ORF">KT99_18712</name>
</gene>
<evidence type="ECO:0000256" key="1">
    <source>
        <dbReference type="ARBA" id="ARBA00004167"/>
    </source>
</evidence>
<dbReference type="SMART" id="SM00244">
    <property type="entry name" value="PHB"/>
    <property type="match status" value="1"/>
</dbReference>
<proteinExistence type="inferred from homology"/>
<feature type="domain" description="Band 7" evidence="3">
    <location>
        <begin position="20"/>
        <end position="178"/>
    </location>
</feature>
<dbReference type="GO" id="GO:0005886">
    <property type="term" value="C:plasma membrane"/>
    <property type="evidence" value="ECO:0007669"/>
    <property type="project" value="UniProtKB-ARBA"/>
</dbReference>
<dbReference type="STRING" id="314608.KT99_18712"/>
<dbReference type="CDD" id="cd08829">
    <property type="entry name" value="SPFH_paraslipin"/>
    <property type="match status" value="1"/>
</dbReference>
<dbReference type="PANTHER" id="PTHR43327">
    <property type="entry name" value="STOMATIN-LIKE PROTEIN 2, MITOCHONDRIAL"/>
    <property type="match status" value="1"/>
</dbReference>
<dbReference type="PANTHER" id="PTHR43327:SF10">
    <property type="entry name" value="STOMATIN-LIKE PROTEIN 2, MITOCHONDRIAL"/>
    <property type="match status" value="1"/>
</dbReference>
<dbReference type="InterPro" id="IPR001107">
    <property type="entry name" value="Band_7"/>
</dbReference>
<dbReference type="EMBL" id="ABIC01000002">
    <property type="protein sequence ID" value="EDQ02578.1"/>
    <property type="molecule type" value="Genomic_DNA"/>
</dbReference>
<dbReference type="InterPro" id="IPR036013">
    <property type="entry name" value="Band_7/SPFH_dom_sf"/>
</dbReference>
<dbReference type="FunFam" id="3.30.479.30:FF:000004">
    <property type="entry name" value="Putative membrane protease family, stomatin"/>
    <property type="match status" value="1"/>
</dbReference>
<organism evidence="4 5">
    <name type="scientific">Shewanella benthica KT99</name>
    <dbReference type="NCBI Taxonomy" id="314608"/>
    <lineage>
        <taxon>Bacteria</taxon>
        <taxon>Pseudomonadati</taxon>
        <taxon>Pseudomonadota</taxon>
        <taxon>Gammaproteobacteria</taxon>
        <taxon>Alteromonadales</taxon>
        <taxon>Shewanellaceae</taxon>
        <taxon>Shewanella</taxon>
    </lineage>
</organism>
<comment type="subcellular location">
    <subcellularLocation>
        <location evidence="1">Membrane</location>
        <topology evidence="1">Single-pass membrane protein</topology>
    </subcellularLocation>
</comment>
<dbReference type="Pfam" id="PF16200">
    <property type="entry name" value="Band_7_C"/>
    <property type="match status" value="1"/>
</dbReference>
<dbReference type="Gene3D" id="3.30.479.30">
    <property type="entry name" value="Band 7 domain"/>
    <property type="match status" value="1"/>
</dbReference>
<evidence type="ECO:0000256" key="2">
    <source>
        <dbReference type="ARBA" id="ARBA00008164"/>
    </source>
</evidence>
<dbReference type="InterPro" id="IPR001972">
    <property type="entry name" value="Stomatin_HflK_fam"/>
</dbReference>
<comment type="similarity">
    <text evidence="2">Belongs to the band 7/mec-2 family.</text>
</comment>
<keyword evidence="5" id="KW-1185">Reference proteome</keyword>
<dbReference type="SUPFAM" id="SSF117892">
    <property type="entry name" value="Band 7/SPFH domain"/>
    <property type="match status" value="1"/>
</dbReference>
<dbReference type="InterPro" id="IPR050710">
    <property type="entry name" value="Band7/mec-2_domain"/>
</dbReference>
<dbReference type="PRINTS" id="PR00721">
    <property type="entry name" value="STOMATIN"/>
</dbReference>
<evidence type="ECO:0000259" key="3">
    <source>
        <dbReference type="SMART" id="SM00244"/>
    </source>
</evidence>